<evidence type="ECO:0000313" key="1">
    <source>
        <dbReference type="EMBL" id="CAB4120919.1"/>
    </source>
</evidence>
<dbReference type="SUPFAM" id="SSF47807">
    <property type="entry name" value="5' to 3' exonuclease, C-terminal subdomain"/>
    <property type="match status" value="1"/>
</dbReference>
<keyword evidence="1" id="KW-0540">Nuclease</keyword>
<name>A0A6J5KL28_9CAUD</name>
<keyword evidence="1" id="KW-0378">Hydrolase</keyword>
<dbReference type="InterPro" id="IPR029060">
    <property type="entry name" value="PIN-like_dom_sf"/>
</dbReference>
<accession>A0A6J5KL28</accession>
<dbReference type="GO" id="GO:0004527">
    <property type="term" value="F:exonuclease activity"/>
    <property type="evidence" value="ECO:0007669"/>
    <property type="project" value="UniProtKB-KW"/>
</dbReference>
<dbReference type="InterPro" id="IPR036279">
    <property type="entry name" value="5-3_exonuclease_C_sf"/>
</dbReference>
<protein>
    <submittedName>
        <fullName evidence="1">Exonuclease</fullName>
    </submittedName>
</protein>
<proteinExistence type="predicted"/>
<dbReference type="EMBL" id="LR796139">
    <property type="protein sequence ID" value="CAB4120919.1"/>
    <property type="molecule type" value="Genomic_DNA"/>
</dbReference>
<gene>
    <name evidence="1" type="ORF">UFOVP1_34</name>
</gene>
<keyword evidence="1" id="KW-0269">Exonuclease</keyword>
<reference evidence="1" key="1">
    <citation type="submission" date="2020-04" db="EMBL/GenBank/DDBJ databases">
        <authorList>
            <person name="Chiriac C."/>
            <person name="Salcher M."/>
            <person name="Ghai R."/>
            <person name="Kavagutti S V."/>
        </authorList>
    </citation>
    <scope>NUCLEOTIDE SEQUENCE</scope>
</reference>
<dbReference type="SUPFAM" id="SSF88723">
    <property type="entry name" value="PIN domain-like"/>
    <property type="match status" value="1"/>
</dbReference>
<organism evidence="1">
    <name type="scientific">uncultured Caudovirales phage</name>
    <dbReference type="NCBI Taxonomy" id="2100421"/>
    <lineage>
        <taxon>Viruses</taxon>
        <taxon>Duplodnaviria</taxon>
        <taxon>Heunggongvirae</taxon>
        <taxon>Uroviricota</taxon>
        <taxon>Caudoviricetes</taxon>
        <taxon>Peduoviridae</taxon>
        <taxon>Maltschvirus</taxon>
        <taxon>Maltschvirus maltsch</taxon>
    </lineage>
</organism>
<sequence length="299" mass="34284">MLICNYEGDELLMQVLTAITKREYYIKLDSGGTKKLGKEYYRNGRFSHTAVKERLDRLGKGYTVELMTICDDFNNATYLINQEVKKIYNITKCDRIDFHIGPSDGSNFRFKSAVQQPYKGKRAEKPALHAKLREYLITVHGAQVIQGYEADDALGIYQTQDTIACHCDKDICMIPGKHFNTMTNEFYTVEDPGTLTLSEDNKTLKGTGLAFFYAQLLMGDRTDNIPAIKHPTYKGWGAKTTYEALKSCTNEYEYLDTVSRKYCDNDLFSWRERLYEQADLVWICRELGVTGSKYLGGRI</sequence>